<dbReference type="InterPro" id="IPR011009">
    <property type="entry name" value="Kinase-like_dom_sf"/>
</dbReference>
<reference evidence="15" key="1">
    <citation type="submission" date="2016-06" db="EMBL/GenBank/DDBJ databases">
        <title>Parallel loss of symbiosis genes in relatives of nitrogen-fixing non-legume Parasponia.</title>
        <authorList>
            <person name="Van Velzen R."/>
            <person name="Holmer R."/>
            <person name="Bu F."/>
            <person name="Rutten L."/>
            <person name="Van Zeijl A."/>
            <person name="Liu W."/>
            <person name="Santuari L."/>
            <person name="Cao Q."/>
            <person name="Sharma T."/>
            <person name="Shen D."/>
            <person name="Roswanjaya Y."/>
            <person name="Wardhani T."/>
            <person name="Kalhor M.S."/>
            <person name="Jansen J."/>
            <person name="Van den Hoogen J."/>
            <person name="Gungor B."/>
            <person name="Hartog M."/>
            <person name="Hontelez J."/>
            <person name="Verver J."/>
            <person name="Yang W.-C."/>
            <person name="Schijlen E."/>
            <person name="Repin R."/>
            <person name="Schilthuizen M."/>
            <person name="Schranz E."/>
            <person name="Heidstra R."/>
            <person name="Miyata K."/>
            <person name="Fedorova E."/>
            <person name="Kohlen W."/>
            <person name="Bisseling T."/>
            <person name="Smit S."/>
            <person name="Geurts R."/>
        </authorList>
    </citation>
    <scope>NUCLEOTIDE SEQUENCE [LARGE SCALE GENOMIC DNA]</scope>
    <source>
        <strain evidence="15">cv. WU1-14</strain>
    </source>
</reference>
<keyword evidence="10" id="KW-1133">Transmembrane helix</keyword>
<evidence type="ECO:0000256" key="11">
    <source>
        <dbReference type="ARBA" id="ARBA00023136"/>
    </source>
</evidence>
<comment type="subcellular location">
    <subcellularLocation>
        <location evidence="1">Cell membrane</location>
        <topology evidence="1">Single-pass membrane protein</topology>
    </subcellularLocation>
</comment>
<name>A0A2P5E4V0_PARAD</name>
<dbReference type="EMBL" id="JXTB01000001">
    <property type="protein sequence ID" value="PON80584.1"/>
    <property type="molecule type" value="Genomic_DNA"/>
</dbReference>
<evidence type="ECO:0000256" key="6">
    <source>
        <dbReference type="ARBA" id="ARBA00022692"/>
    </source>
</evidence>
<evidence type="ECO:0000256" key="1">
    <source>
        <dbReference type="ARBA" id="ARBA00004162"/>
    </source>
</evidence>
<dbReference type="Gene3D" id="1.10.510.10">
    <property type="entry name" value="Transferase(Phosphotransferase) domain 1"/>
    <property type="match status" value="1"/>
</dbReference>
<comment type="catalytic activity">
    <reaction evidence="13">
        <text>L-seryl-[protein] + ATP = O-phospho-L-seryl-[protein] + ADP + H(+)</text>
        <dbReference type="Rhea" id="RHEA:17989"/>
        <dbReference type="Rhea" id="RHEA-COMP:9863"/>
        <dbReference type="Rhea" id="RHEA-COMP:11604"/>
        <dbReference type="ChEBI" id="CHEBI:15378"/>
        <dbReference type="ChEBI" id="CHEBI:29999"/>
        <dbReference type="ChEBI" id="CHEBI:30616"/>
        <dbReference type="ChEBI" id="CHEBI:83421"/>
        <dbReference type="ChEBI" id="CHEBI:456216"/>
        <dbReference type="EC" id="2.7.11.1"/>
    </reaction>
</comment>
<comment type="caution">
    <text evidence="14">The sequence shown here is derived from an EMBL/GenBank/DDBJ whole genome shotgun (WGS) entry which is preliminary data.</text>
</comment>
<evidence type="ECO:0000256" key="9">
    <source>
        <dbReference type="ARBA" id="ARBA00022840"/>
    </source>
</evidence>
<gene>
    <name evidence="14" type="ORF">PanWU01x14_001400</name>
</gene>
<evidence type="ECO:0000256" key="8">
    <source>
        <dbReference type="ARBA" id="ARBA00022777"/>
    </source>
</evidence>
<evidence type="ECO:0000256" key="2">
    <source>
        <dbReference type="ARBA" id="ARBA00012513"/>
    </source>
</evidence>
<evidence type="ECO:0000256" key="3">
    <source>
        <dbReference type="ARBA" id="ARBA00022475"/>
    </source>
</evidence>
<dbReference type="Proteomes" id="UP000237105">
    <property type="component" value="Unassembled WGS sequence"/>
</dbReference>
<comment type="catalytic activity">
    <reaction evidence="12">
        <text>L-threonyl-[protein] + ATP = O-phospho-L-threonyl-[protein] + ADP + H(+)</text>
        <dbReference type="Rhea" id="RHEA:46608"/>
        <dbReference type="Rhea" id="RHEA-COMP:11060"/>
        <dbReference type="Rhea" id="RHEA-COMP:11605"/>
        <dbReference type="ChEBI" id="CHEBI:15378"/>
        <dbReference type="ChEBI" id="CHEBI:30013"/>
        <dbReference type="ChEBI" id="CHEBI:30616"/>
        <dbReference type="ChEBI" id="CHEBI:61977"/>
        <dbReference type="ChEBI" id="CHEBI:456216"/>
        <dbReference type="EC" id="2.7.11.1"/>
    </reaction>
</comment>
<dbReference type="GO" id="GO:0005524">
    <property type="term" value="F:ATP binding"/>
    <property type="evidence" value="ECO:0007669"/>
    <property type="project" value="UniProtKB-KW"/>
</dbReference>
<evidence type="ECO:0000256" key="13">
    <source>
        <dbReference type="ARBA" id="ARBA00048679"/>
    </source>
</evidence>
<dbReference type="AlphaFoldDB" id="A0A2P5E4V0"/>
<keyword evidence="15" id="KW-1185">Reference proteome</keyword>
<keyword evidence="3" id="KW-1003">Cell membrane</keyword>
<dbReference type="STRING" id="3476.A0A2P5E4V0"/>
<protein>
    <recommendedName>
        <fullName evidence="2">non-specific serine/threonine protein kinase</fullName>
        <ecNumber evidence="2">2.7.11.1</ecNumber>
    </recommendedName>
</protein>
<evidence type="ECO:0000256" key="4">
    <source>
        <dbReference type="ARBA" id="ARBA00022527"/>
    </source>
</evidence>
<accession>A0A2P5E4V0</accession>
<keyword evidence="8 14" id="KW-0418">Kinase</keyword>
<dbReference type="InterPro" id="IPR047117">
    <property type="entry name" value="PERK1-13-like"/>
</dbReference>
<dbReference type="EC" id="2.7.11.1" evidence="2"/>
<dbReference type="OrthoDB" id="676979at2759"/>
<evidence type="ECO:0000256" key="7">
    <source>
        <dbReference type="ARBA" id="ARBA00022741"/>
    </source>
</evidence>
<sequence>MQHTGFLRFDLLLLAVKKLGKRASSQQKDDDFIEIMNNIDRIRHANVVGLMGYCKDKVKDFLYMNIAYALLTDDEFKRNFHRIPASNRHLELQEPWCKYLHEVCEPPVVHMSFKSTNHDLSVRVSDCRSAPLIS</sequence>
<evidence type="ECO:0000256" key="10">
    <source>
        <dbReference type="ARBA" id="ARBA00022989"/>
    </source>
</evidence>
<dbReference type="SUPFAM" id="SSF56112">
    <property type="entry name" value="Protein kinase-like (PK-like)"/>
    <property type="match status" value="1"/>
</dbReference>
<evidence type="ECO:0000313" key="14">
    <source>
        <dbReference type="EMBL" id="PON80584.1"/>
    </source>
</evidence>
<keyword evidence="5" id="KW-0808">Transferase</keyword>
<keyword evidence="6" id="KW-0812">Transmembrane</keyword>
<keyword evidence="11" id="KW-0472">Membrane</keyword>
<evidence type="ECO:0000313" key="15">
    <source>
        <dbReference type="Proteomes" id="UP000237105"/>
    </source>
</evidence>
<keyword evidence="4" id="KW-0723">Serine/threonine-protein kinase</keyword>
<dbReference type="GO" id="GO:0005886">
    <property type="term" value="C:plasma membrane"/>
    <property type="evidence" value="ECO:0007669"/>
    <property type="project" value="UniProtKB-SubCell"/>
</dbReference>
<dbReference type="PANTHER" id="PTHR47982">
    <property type="entry name" value="PROLINE-RICH RECEPTOR-LIKE PROTEIN KINASE PERK4"/>
    <property type="match status" value="1"/>
</dbReference>
<evidence type="ECO:0000256" key="5">
    <source>
        <dbReference type="ARBA" id="ARBA00022679"/>
    </source>
</evidence>
<dbReference type="GO" id="GO:0004674">
    <property type="term" value="F:protein serine/threonine kinase activity"/>
    <property type="evidence" value="ECO:0007669"/>
    <property type="project" value="UniProtKB-KW"/>
</dbReference>
<organism evidence="14 15">
    <name type="scientific">Parasponia andersonii</name>
    <name type="common">Sponia andersonii</name>
    <dbReference type="NCBI Taxonomy" id="3476"/>
    <lineage>
        <taxon>Eukaryota</taxon>
        <taxon>Viridiplantae</taxon>
        <taxon>Streptophyta</taxon>
        <taxon>Embryophyta</taxon>
        <taxon>Tracheophyta</taxon>
        <taxon>Spermatophyta</taxon>
        <taxon>Magnoliopsida</taxon>
        <taxon>eudicotyledons</taxon>
        <taxon>Gunneridae</taxon>
        <taxon>Pentapetalae</taxon>
        <taxon>rosids</taxon>
        <taxon>fabids</taxon>
        <taxon>Rosales</taxon>
        <taxon>Cannabaceae</taxon>
        <taxon>Parasponia</taxon>
    </lineage>
</organism>
<evidence type="ECO:0000256" key="12">
    <source>
        <dbReference type="ARBA" id="ARBA00047899"/>
    </source>
</evidence>
<keyword evidence="9" id="KW-0067">ATP-binding</keyword>
<keyword evidence="7" id="KW-0547">Nucleotide-binding</keyword>
<proteinExistence type="predicted"/>